<dbReference type="OrthoDB" id="3684459at2759"/>
<proteinExistence type="predicted"/>
<dbReference type="AlphaFoldDB" id="A0A9P4K6D6"/>
<feature type="region of interest" description="Disordered" evidence="3">
    <location>
        <begin position="273"/>
        <end position="336"/>
    </location>
</feature>
<keyword evidence="1" id="KW-0862">Zinc</keyword>
<organism evidence="6 7">
    <name type="scientific">Lojkania enalia</name>
    <dbReference type="NCBI Taxonomy" id="147567"/>
    <lineage>
        <taxon>Eukaryota</taxon>
        <taxon>Fungi</taxon>
        <taxon>Dikarya</taxon>
        <taxon>Ascomycota</taxon>
        <taxon>Pezizomycotina</taxon>
        <taxon>Dothideomycetes</taxon>
        <taxon>Pleosporomycetidae</taxon>
        <taxon>Pleosporales</taxon>
        <taxon>Pleosporales incertae sedis</taxon>
        <taxon>Lojkania</taxon>
    </lineage>
</organism>
<evidence type="ECO:0000313" key="6">
    <source>
        <dbReference type="EMBL" id="KAF2262958.1"/>
    </source>
</evidence>
<dbReference type="PROSITE" id="PS50103">
    <property type="entry name" value="ZF_C3H1"/>
    <property type="match status" value="1"/>
</dbReference>
<dbReference type="Gene3D" id="1.10.287.1490">
    <property type="match status" value="1"/>
</dbReference>
<name>A0A9P4K6D6_9PLEO</name>
<keyword evidence="4" id="KW-1133">Transmembrane helix</keyword>
<evidence type="ECO:0000256" key="3">
    <source>
        <dbReference type="SAM" id="MobiDB-lite"/>
    </source>
</evidence>
<keyword evidence="4" id="KW-0812">Transmembrane</keyword>
<feature type="coiled-coil region" evidence="2">
    <location>
        <begin position="178"/>
        <end position="247"/>
    </location>
</feature>
<feature type="transmembrane region" description="Helical" evidence="4">
    <location>
        <begin position="55"/>
        <end position="75"/>
    </location>
</feature>
<comment type="caution">
    <text evidence="6">The sequence shown here is derived from an EMBL/GenBank/DDBJ whole genome shotgun (WGS) entry which is preliminary data.</text>
</comment>
<keyword evidence="1" id="KW-0863">Zinc-finger</keyword>
<keyword evidence="7" id="KW-1185">Reference proteome</keyword>
<feature type="compositionally biased region" description="Pro residues" evidence="3">
    <location>
        <begin position="291"/>
        <end position="308"/>
    </location>
</feature>
<keyword evidence="1" id="KW-0479">Metal-binding</keyword>
<dbReference type="Proteomes" id="UP000800093">
    <property type="component" value="Unassembled WGS sequence"/>
</dbReference>
<feature type="zinc finger region" description="C3H1-type" evidence="1">
    <location>
        <begin position="374"/>
        <end position="401"/>
    </location>
</feature>
<dbReference type="GO" id="GO:0008270">
    <property type="term" value="F:zinc ion binding"/>
    <property type="evidence" value="ECO:0007669"/>
    <property type="project" value="UniProtKB-KW"/>
</dbReference>
<reference evidence="7" key="1">
    <citation type="journal article" date="2020" name="Stud. Mycol.">
        <title>101 Dothideomycetes genomes: A test case for predicting lifestyles and emergence of pathogens.</title>
        <authorList>
            <person name="Haridas S."/>
            <person name="Albert R."/>
            <person name="Binder M."/>
            <person name="Bloem J."/>
            <person name="LaButti K."/>
            <person name="Salamov A."/>
            <person name="Andreopoulos B."/>
            <person name="Baker S."/>
            <person name="Barry K."/>
            <person name="Bills G."/>
            <person name="Bluhm B."/>
            <person name="Cannon C."/>
            <person name="Castanera R."/>
            <person name="Culley D."/>
            <person name="Daum C."/>
            <person name="Ezra D."/>
            <person name="Gonzalez J."/>
            <person name="Henrissat B."/>
            <person name="Kuo A."/>
            <person name="Liang C."/>
            <person name="Lipzen A."/>
            <person name="Lutzoni F."/>
            <person name="Magnuson J."/>
            <person name="Mondo S."/>
            <person name="Nolan M."/>
            <person name="Ohm R."/>
            <person name="Pangilinan J."/>
            <person name="Park H.-J."/>
            <person name="Ramirez L."/>
            <person name="Alfaro M."/>
            <person name="Sun H."/>
            <person name="Tritt A."/>
            <person name="Yoshinaga Y."/>
            <person name="Zwiers L.-H."/>
            <person name="Turgeon B."/>
            <person name="Goodwin S."/>
            <person name="Spatafora J."/>
            <person name="Crous P."/>
            <person name="Grigoriev I."/>
        </authorList>
    </citation>
    <scope>NUCLEOTIDE SEQUENCE [LARGE SCALE GENOMIC DNA]</scope>
    <source>
        <strain evidence="7">CBS 304.66</strain>
    </source>
</reference>
<keyword evidence="4" id="KW-0472">Membrane</keyword>
<feature type="domain" description="C3H1-type" evidence="5">
    <location>
        <begin position="374"/>
        <end position="401"/>
    </location>
</feature>
<feature type="region of interest" description="Disordered" evidence="3">
    <location>
        <begin position="414"/>
        <end position="440"/>
    </location>
</feature>
<evidence type="ECO:0000259" key="5">
    <source>
        <dbReference type="PROSITE" id="PS50103"/>
    </source>
</evidence>
<dbReference type="InterPro" id="IPR000571">
    <property type="entry name" value="Znf_CCCH"/>
</dbReference>
<feature type="compositionally biased region" description="Low complexity" evidence="3">
    <location>
        <begin position="273"/>
        <end position="290"/>
    </location>
</feature>
<dbReference type="EMBL" id="ML986633">
    <property type="protein sequence ID" value="KAF2262958.1"/>
    <property type="molecule type" value="Genomic_DNA"/>
</dbReference>
<evidence type="ECO:0000256" key="4">
    <source>
        <dbReference type="SAM" id="Phobius"/>
    </source>
</evidence>
<feature type="non-terminal residue" evidence="6">
    <location>
        <position position="1"/>
    </location>
</feature>
<accession>A0A9P4K6D6</accession>
<evidence type="ECO:0000256" key="1">
    <source>
        <dbReference type="PROSITE-ProRule" id="PRU00723"/>
    </source>
</evidence>
<protein>
    <recommendedName>
        <fullName evidence="5">C3H1-type domain-containing protein</fullName>
    </recommendedName>
</protein>
<keyword evidence="2" id="KW-0175">Coiled coil</keyword>
<sequence>TYSLDLSLRHPQCLFNRGQNNNKLTSPTSIPCSPDHLTRTTKSIHPPLCLLRPPLLLYASTFILLCFGCIYYLYIDKFSSTLPTSAYSTSLAPASTAKYTPTMSTKPTSVDPPIQFLLETARGEIEELKKKLSAAEERGQMRFREMRLFARRAEKAEGRIKEVEFGQEDMKVKHGRIVAFLLAQNEKLEKVKEQYDENLGRCAQAIHQLRAENAVAKDQLGGAKKQIESLAAEKNFFKNKLAKQVEEIGQQRTLTPLGYPPATLAATAHSLLAPSGARSPPQAAPVKPALPLAPPAPSLQPVVPPPQFPKARRTSPRLRSASLPPRGETPQPIPASSVPAARSVICVNCHANWWEHTCDQVEPCGNCVVEGKHCARPKCKDFAMGACPLAKRSCKRAHEDDGFGSLEEYKKDMRRKMPRKAAKTAPVSRGSTGIEMEIGD</sequence>
<evidence type="ECO:0000313" key="7">
    <source>
        <dbReference type="Proteomes" id="UP000800093"/>
    </source>
</evidence>
<evidence type="ECO:0000256" key="2">
    <source>
        <dbReference type="SAM" id="Coils"/>
    </source>
</evidence>
<gene>
    <name evidence="6" type="ORF">CC78DRAFT_605064</name>
</gene>